<dbReference type="KEGG" id="bxe:Bxe_A3655"/>
<dbReference type="AlphaFoldDB" id="Q144A6"/>
<dbReference type="EMBL" id="CP000270">
    <property type="protein sequence ID" value="ABE29333.1"/>
    <property type="molecule type" value="Genomic_DNA"/>
</dbReference>
<accession>Q144A6</accession>
<keyword evidence="2" id="KW-1185">Reference proteome</keyword>
<name>Q144A6_PARXL</name>
<protein>
    <submittedName>
        <fullName evidence="1">Uncharacterized protein</fullName>
    </submittedName>
</protein>
<proteinExistence type="predicted"/>
<dbReference type="eggNOG" id="COG3311">
    <property type="taxonomic scope" value="Bacteria"/>
</dbReference>
<evidence type="ECO:0000313" key="2">
    <source>
        <dbReference type="Proteomes" id="UP000001817"/>
    </source>
</evidence>
<gene>
    <name evidence="1" type="ORF">Bxe_A3655</name>
</gene>
<sequence length="80" mass="8575">MSKATLPVALRIFDELPGSAWVDVRTVAALYGCSIGTAWRRSASGQIPPPRRFGSSARWSVAQLRESLSPISGEPASCRS</sequence>
<dbReference type="STRING" id="266265.Bxe_A3655"/>
<reference evidence="1 2" key="1">
    <citation type="journal article" date="2006" name="Proc. Natl. Acad. Sci. U.S.A.">
        <title>Burkholderia xenovorans LB400 harbors a multi-replicon, 9.73-Mbp genome shaped for versatility.</title>
        <authorList>
            <person name="Chain P.S."/>
            <person name="Denef V.J."/>
            <person name="Konstantinidis K.T."/>
            <person name="Vergez L.M."/>
            <person name="Agullo L."/>
            <person name="Reyes V.L."/>
            <person name="Hauser L."/>
            <person name="Cordova M."/>
            <person name="Gomez L."/>
            <person name="Gonzalez M."/>
            <person name="Land M."/>
            <person name="Lao V."/>
            <person name="Larimer F."/>
            <person name="LiPuma J.J."/>
            <person name="Mahenthiralingam E."/>
            <person name="Malfatti S.A."/>
            <person name="Marx C.J."/>
            <person name="Parnell J.J."/>
            <person name="Ramette A."/>
            <person name="Richardson P."/>
            <person name="Seeger M."/>
            <person name="Smith D."/>
            <person name="Spilker T."/>
            <person name="Sul W.J."/>
            <person name="Tsoi T.V."/>
            <person name="Ulrich L.E."/>
            <person name="Zhulin I.B."/>
            <person name="Tiedje J.M."/>
        </authorList>
    </citation>
    <scope>NUCLEOTIDE SEQUENCE [LARGE SCALE GENOMIC DNA]</scope>
    <source>
        <strain evidence="1 2">LB400</strain>
    </source>
</reference>
<dbReference type="Proteomes" id="UP000001817">
    <property type="component" value="Chromosome 1"/>
</dbReference>
<organism evidence="1 2">
    <name type="scientific">Paraburkholderia xenovorans (strain LB400)</name>
    <dbReference type="NCBI Taxonomy" id="266265"/>
    <lineage>
        <taxon>Bacteria</taxon>
        <taxon>Pseudomonadati</taxon>
        <taxon>Pseudomonadota</taxon>
        <taxon>Betaproteobacteria</taxon>
        <taxon>Burkholderiales</taxon>
        <taxon>Burkholderiaceae</taxon>
        <taxon>Paraburkholderia</taxon>
    </lineage>
</organism>
<evidence type="ECO:0000313" key="1">
    <source>
        <dbReference type="EMBL" id="ABE29333.1"/>
    </source>
</evidence>